<feature type="compositionally biased region" description="Basic residues" evidence="1">
    <location>
        <begin position="1"/>
        <end position="12"/>
    </location>
</feature>
<feature type="region of interest" description="Disordered" evidence="1">
    <location>
        <begin position="1"/>
        <end position="23"/>
    </location>
</feature>
<gene>
    <name evidence="2" type="ORF">FA13DRAFT_1863681</name>
</gene>
<feature type="region of interest" description="Disordered" evidence="1">
    <location>
        <begin position="82"/>
        <end position="115"/>
    </location>
</feature>
<feature type="region of interest" description="Disordered" evidence="1">
    <location>
        <begin position="137"/>
        <end position="164"/>
    </location>
</feature>
<dbReference type="AlphaFoldDB" id="A0A4Y7T7D9"/>
<evidence type="ECO:0000313" key="3">
    <source>
        <dbReference type="Proteomes" id="UP000298030"/>
    </source>
</evidence>
<organism evidence="2 3">
    <name type="scientific">Coprinellus micaceus</name>
    <name type="common">Glistening ink-cap mushroom</name>
    <name type="synonym">Coprinus micaceus</name>
    <dbReference type="NCBI Taxonomy" id="71717"/>
    <lineage>
        <taxon>Eukaryota</taxon>
        <taxon>Fungi</taxon>
        <taxon>Dikarya</taxon>
        <taxon>Basidiomycota</taxon>
        <taxon>Agaricomycotina</taxon>
        <taxon>Agaricomycetes</taxon>
        <taxon>Agaricomycetidae</taxon>
        <taxon>Agaricales</taxon>
        <taxon>Agaricineae</taxon>
        <taxon>Psathyrellaceae</taxon>
        <taxon>Coprinellus</taxon>
    </lineage>
</organism>
<dbReference type="EMBL" id="QPFP01000027">
    <property type="protein sequence ID" value="TEB29469.1"/>
    <property type="molecule type" value="Genomic_DNA"/>
</dbReference>
<name>A0A4Y7T7D9_COPMI</name>
<accession>A0A4Y7T7D9</accession>
<keyword evidence="3" id="KW-1185">Reference proteome</keyword>
<dbReference type="Proteomes" id="UP000298030">
    <property type="component" value="Unassembled WGS sequence"/>
</dbReference>
<feature type="compositionally biased region" description="Basic and acidic residues" evidence="1">
    <location>
        <begin position="35"/>
        <end position="48"/>
    </location>
</feature>
<sequence length="232" mass="26222">MLLRLDRRRPHCNGHNNAHDELQASMQKVGISTKDVNEKEGKTEKGEEVSMEVGKENTLGHVGKRCYEHLARKCRRQELDGYFEGGDLGKAEKGRARRPGSRREGRAEGPAEPDVTFSDLHMITKRVLSPFRQPLSSFWERQNDPPNTPQHSSTTYASPYGDSSGISLEQSMRLQLLTTCLPASSNPLEPGMARHGWLQHSLRESDRNLTCWSVTSSNEAIHQVHSRRGRRL</sequence>
<evidence type="ECO:0000313" key="2">
    <source>
        <dbReference type="EMBL" id="TEB29469.1"/>
    </source>
</evidence>
<reference evidence="2 3" key="1">
    <citation type="journal article" date="2019" name="Nat. Ecol. Evol.">
        <title>Megaphylogeny resolves global patterns of mushroom evolution.</title>
        <authorList>
            <person name="Varga T."/>
            <person name="Krizsan K."/>
            <person name="Foldi C."/>
            <person name="Dima B."/>
            <person name="Sanchez-Garcia M."/>
            <person name="Sanchez-Ramirez S."/>
            <person name="Szollosi G.J."/>
            <person name="Szarkandi J.G."/>
            <person name="Papp V."/>
            <person name="Albert L."/>
            <person name="Andreopoulos W."/>
            <person name="Angelini C."/>
            <person name="Antonin V."/>
            <person name="Barry K.W."/>
            <person name="Bougher N.L."/>
            <person name="Buchanan P."/>
            <person name="Buyck B."/>
            <person name="Bense V."/>
            <person name="Catcheside P."/>
            <person name="Chovatia M."/>
            <person name="Cooper J."/>
            <person name="Damon W."/>
            <person name="Desjardin D."/>
            <person name="Finy P."/>
            <person name="Geml J."/>
            <person name="Haridas S."/>
            <person name="Hughes K."/>
            <person name="Justo A."/>
            <person name="Karasinski D."/>
            <person name="Kautmanova I."/>
            <person name="Kiss B."/>
            <person name="Kocsube S."/>
            <person name="Kotiranta H."/>
            <person name="LaButti K.M."/>
            <person name="Lechner B.E."/>
            <person name="Liimatainen K."/>
            <person name="Lipzen A."/>
            <person name="Lukacs Z."/>
            <person name="Mihaltcheva S."/>
            <person name="Morgado L.N."/>
            <person name="Niskanen T."/>
            <person name="Noordeloos M.E."/>
            <person name="Ohm R.A."/>
            <person name="Ortiz-Santana B."/>
            <person name="Ovrebo C."/>
            <person name="Racz N."/>
            <person name="Riley R."/>
            <person name="Savchenko A."/>
            <person name="Shiryaev A."/>
            <person name="Soop K."/>
            <person name="Spirin V."/>
            <person name="Szebenyi C."/>
            <person name="Tomsovsky M."/>
            <person name="Tulloss R.E."/>
            <person name="Uehling J."/>
            <person name="Grigoriev I.V."/>
            <person name="Vagvolgyi C."/>
            <person name="Papp T."/>
            <person name="Martin F.M."/>
            <person name="Miettinen O."/>
            <person name="Hibbett D.S."/>
            <person name="Nagy L.G."/>
        </authorList>
    </citation>
    <scope>NUCLEOTIDE SEQUENCE [LARGE SCALE GENOMIC DNA]</scope>
    <source>
        <strain evidence="2 3">FP101781</strain>
    </source>
</reference>
<protein>
    <submittedName>
        <fullName evidence="2">Uncharacterized protein</fullName>
    </submittedName>
</protein>
<proteinExistence type="predicted"/>
<comment type="caution">
    <text evidence="2">The sequence shown here is derived from an EMBL/GenBank/DDBJ whole genome shotgun (WGS) entry which is preliminary data.</text>
</comment>
<evidence type="ECO:0000256" key="1">
    <source>
        <dbReference type="SAM" id="MobiDB-lite"/>
    </source>
</evidence>
<feature type="region of interest" description="Disordered" evidence="1">
    <location>
        <begin position="34"/>
        <end position="53"/>
    </location>
</feature>